<feature type="repeat" description="WD" evidence="8">
    <location>
        <begin position="138"/>
        <end position="179"/>
    </location>
</feature>
<dbReference type="GO" id="GO:0007019">
    <property type="term" value="P:microtubule depolymerization"/>
    <property type="evidence" value="ECO:0007669"/>
    <property type="project" value="TreeGrafter"/>
</dbReference>
<feature type="repeat" description="WD" evidence="8">
    <location>
        <begin position="11"/>
        <end position="53"/>
    </location>
</feature>
<dbReference type="InterPro" id="IPR020472">
    <property type="entry name" value="WD40_PAC1"/>
</dbReference>
<organism evidence="10 11">
    <name type="scientific">Lactuca saligna</name>
    <name type="common">Willowleaf lettuce</name>
    <dbReference type="NCBI Taxonomy" id="75948"/>
    <lineage>
        <taxon>Eukaryota</taxon>
        <taxon>Viridiplantae</taxon>
        <taxon>Streptophyta</taxon>
        <taxon>Embryophyta</taxon>
        <taxon>Tracheophyta</taxon>
        <taxon>Spermatophyta</taxon>
        <taxon>Magnoliopsida</taxon>
        <taxon>eudicotyledons</taxon>
        <taxon>Gunneridae</taxon>
        <taxon>Pentapetalae</taxon>
        <taxon>asterids</taxon>
        <taxon>campanulids</taxon>
        <taxon>Asterales</taxon>
        <taxon>Asteraceae</taxon>
        <taxon>Cichorioideae</taxon>
        <taxon>Cichorieae</taxon>
        <taxon>Lactucinae</taxon>
        <taxon>Lactuca</taxon>
    </lineage>
</organism>
<dbReference type="PANTHER" id="PTHR19845:SF22">
    <property type="entry name" value="KATANIN P80 WD40 REPEAT-CONTAINING SUBUNIT B1 HOMOLOG"/>
    <property type="match status" value="1"/>
</dbReference>
<evidence type="ECO:0000256" key="1">
    <source>
        <dbReference type="ARBA" id="ARBA00004245"/>
    </source>
</evidence>
<dbReference type="SMART" id="SM00320">
    <property type="entry name" value="WD40"/>
    <property type="match status" value="6"/>
</dbReference>
<comment type="function">
    <text evidence="7">May participate in a complex which severs microtubules in an ATP-dependent manner. Microtubule severing may promote rapid reorganization of cellular microtubule arrays.</text>
</comment>
<keyword evidence="4 7" id="KW-0493">Microtubule</keyword>
<dbReference type="InterPro" id="IPR026962">
    <property type="entry name" value="KTNB1"/>
</dbReference>
<evidence type="ECO:0000256" key="5">
    <source>
        <dbReference type="ARBA" id="ARBA00022737"/>
    </source>
</evidence>
<evidence type="ECO:0000256" key="8">
    <source>
        <dbReference type="PROSITE-ProRule" id="PRU00221"/>
    </source>
</evidence>
<keyword evidence="11" id="KW-1185">Reference proteome</keyword>
<dbReference type="GO" id="GO:0008017">
    <property type="term" value="F:microtubule binding"/>
    <property type="evidence" value="ECO:0007669"/>
    <property type="project" value="UniProtKB-UniRule"/>
</dbReference>
<evidence type="ECO:0000256" key="2">
    <source>
        <dbReference type="ARBA" id="ARBA00022490"/>
    </source>
</evidence>
<proteinExistence type="inferred from homology"/>
<dbReference type="InterPro" id="IPR015943">
    <property type="entry name" value="WD40/YVTN_repeat-like_dom_sf"/>
</dbReference>
<dbReference type="SUPFAM" id="SSF50978">
    <property type="entry name" value="WD40 repeat-like"/>
    <property type="match status" value="1"/>
</dbReference>
<evidence type="ECO:0000256" key="4">
    <source>
        <dbReference type="ARBA" id="ARBA00022701"/>
    </source>
</evidence>
<dbReference type="PROSITE" id="PS50294">
    <property type="entry name" value="WD_REPEATS_REGION"/>
    <property type="match status" value="4"/>
</dbReference>
<dbReference type="PROSITE" id="PS50082">
    <property type="entry name" value="WD_REPEATS_2"/>
    <property type="match status" value="5"/>
</dbReference>
<dbReference type="InterPro" id="IPR019775">
    <property type="entry name" value="WD40_repeat_CS"/>
</dbReference>
<accession>A0AA36E1F6</accession>
<keyword evidence="3 8" id="KW-0853">WD repeat</keyword>
<dbReference type="PROSITE" id="PS00678">
    <property type="entry name" value="WD_REPEATS_1"/>
    <property type="match status" value="3"/>
</dbReference>
<dbReference type="PANTHER" id="PTHR19845">
    <property type="entry name" value="KATANIN P80 SUBUNIT"/>
    <property type="match status" value="1"/>
</dbReference>
<feature type="domain" description="Katanin p80 subunit C-terminal" evidence="9">
    <location>
        <begin position="568"/>
        <end position="725"/>
    </location>
</feature>
<dbReference type="Pfam" id="PF13925">
    <property type="entry name" value="Katanin_con80"/>
    <property type="match status" value="1"/>
</dbReference>
<dbReference type="CDD" id="cd00200">
    <property type="entry name" value="WD40"/>
    <property type="match status" value="1"/>
</dbReference>
<protein>
    <recommendedName>
        <fullName evidence="7">Katanin p80 WD40 repeat-containing subunit B1 homolog</fullName>
    </recommendedName>
</protein>
<dbReference type="GO" id="GO:0051510">
    <property type="term" value="P:regulation of unidimensional cell growth"/>
    <property type="evidence" value="ECO:0007669"/>
    <property type="project" value="UniProtKB-ARBA"/>
</dbReference>
<evidence type="ECO:0000256" key="6">
    <source>
        <dbReference type="ARBA" id="ARBA00023212"/>
    </source>
</evidence>
<dbReference type="FunFam" id="2.130.10.10:FF:000897">
    <property type="entry name" value="Katanin p80 WD40 repeat-containing subunit B1 homolog"/>
    <property type="match status" value="1"/>
</dbReference>
<evidence type="ECO:0000313" key="11">
    <source>
        <dbReference type="Proteomes" id="UP001177003"/>
    </source>
</evidence>
<comment type="similarity">
    <text evidence="7">Belongs to the WD repeat KATNB1 family.</text>
</comment>
<keyword evidence="5" id="KW-0677">Repeat</keyword>
<dbReference type="HAMAP" id="MF_03022">
    <property type="entry name" value="Katanin_p80_B1"/>
    <property type="match status" value="1"/>
</dbReference>
<dbReference type="InterPro" id="IPR036322">
    <property type="entry name" value="WD40_repeat_dom_sf"/>
</dbReference>
<dbReference type="GO" id="GO:0005874">
    <property type="term" value="C:microtubule"/>
    <property type="evidence" value="ECO:0007669"/>
    <property type="project" value="UniProtKB-KW"/>
</dbReference>
<dbReference type="GO" id="GO:0008352">
    <property type="term" value="C:katanin complex"/>
    <property type="evidence" value="ECO:0007669"/>
    <property type="project" value="InterPro"/>
</dbReference>
<dbReference type="EMBL" id="OX465080">
    <property type="protein sequence ID" value="CAI9279729.1"/>
    <property type="molecule type" value="Genomic_DNA"/>
</dbReference>
<dbReference type="PRINTS" id="PR00320">
    <property type="entry name" value="GPROTEINBRPT"/>
</dbReference>
<dbReference type="InterPro" id="IPR001680">
    <property type="entry name" value="WD40_rpt"/>
</dbReference>
<keyword evidence="6 7" id="KW-0206">Cytoskeleton</keyword>
<keyword evidence="2 7" id="KW-0963">Cytoplasm</keyword>
<evidence type="ECO:0000256" key="3">
    <source>
        <dbReference type="ARBA" id="ARBA00022574"/>
    </source>
</evidence>
<dbReference type="FunFam" id="2.130.10.10:FF:000183">
    <property type="entry name" value="Katanin p80 WD40 repeat-containing subunit B1"/>
    <property type="match status" value="1"/>
</dbReference>
<feature type="repeat" description="WD" evidence="8">
    <location>
        <begin position="180"/>
        <end position="221"/>
    </location>
</feature>
<evidence type="ECO:0000259" key="9">
    <source>
        <dbReference type="Pfam" id="PF13925"/>
    </source>
</evidence>
<evidence type="ECO:0000256" key="7">
    <source>
        <dbReference type="HAMAP-Rule" id="MF_03022"/>
    </source>
</evidence>
<dbReference type="InterPro" id="IPR028021">
    <property type="entry name" value="Katanin_C-terminal"/>
</dbReference>
<reference evidence="10" key="1">
    <citation type="submission" date="2023-04" db="EMBL/GenBank/DDBJ databases">
        <authorList>
            <person name="Vijverberg K."/>
            <person name="Xiong W."/>
            <person name="Schranz E."/>
        </authorList>
    </citation>
    <scope>NUCLEOTIDE SEQUENCE</scope>
</reference>
<dbReference type="Pfam" id="PF00400">
    <property type="entry name" value="WD40"/>
    <property type="match status" value="6"/>
</dbReference>
<dbReference type="Gene3D" id="2.130.10.10">
    <property type="entry name" value="YVTN repeat-like/Quinoprotein amine dehydrogenase"/>
    <property type="match status" value="2"/>
</dbReference>
<dbReference type="GO" id="GO:0051013">
    <property type="term" value="P:microtubule severing"/>
    <property type="evidence" value="ECO:0007669"/>
    <property type="project" value="UniProtKB-UniRule"/>
</dbReference>
<comment type="subcellular location">
    <subcellularLocation>
        <location evidence="1 7">Cytoplasm</location>
        <location evidence="1 7">Cytoskeleton</location>
    </subcellularLocation>
</comment>
<dbReference type="AlphaFoldDB" id="A0AA36E1F6"/>
<dbReference type="GO" id="GO:0005737">
    <property type="term" value="C:cytoplasm"/>
    <property type="evidence" value="ECO:0007669"/>
    <property type="project" value="UniProtKB-UniRule"/>
</dbReference>
<dbReference type="Proteomes" id="UP001177003">
    <property type="component" value="Chromosome 4"/>
</dbReference>
<sequence length="728" mass="81212">MAKRGYKLQEFVAHSANVNCIKIGKKTRRHFITGGDDEIVNVWSIGKAAPITSLSGHTSPIESVTFDSNEVLVAAGASSGVVKLWELEETKVFRTLNGHRSYCTSLEFHPFGEFLASGSMDTNLKIWDIRKKGCIHTYKGHKRAISTIRFTPDGRWVVSGGLDNVVKIWDLTAGKLLHEFKLHEGHIKSMDFHPIEFLLATGSSDRTVKFWDLETFELIGTTRAEATGVRSVTFHPDGRTLFCGLDNSLKVYSWEPIICHDAVDIGWSTLGDLCIDDGKLLGFSYYQNSIRVWEADVSHIEPYAHNMIAMEKAHVEPKTNLHETKTPRRSFIDDDTNDIKNIYVDTAGMTPVVSRKDGSNTNIQRRLFTDDVAIDSSNKRSTPVKCVAVSNGKTRNLVEIFEKKESQKPNTDNMYVNGDTVEQPPSVNVVSCAIPETATSPIKTPDDDMASLSVSEAKLSPVTFKASPKAKVLSVQRRPVASKRVISEKVRSPPMADARRFRASSQVIPERSRIRTRTSPLPAVPRQITSTHMTIEKPKISPLLEDNPQTTGRGLMCKNDDTEDLMIDHELFLSTLQSRLTKLQVIGHFWARNDTRGAINALQKLPDHAVHADVISVMLENTECLNLDHFCCLLPLLLGLLDSNIERHINVSLEMLLKLVAVFWPLITSTISAPPSVGVDLHAEKRFECCNECHVELQKIQKSLPNVIRRGGLTARSAQELNLVLQLL</sequence>
<evidence type="ECO:0000313" key="10">
    <source>
        <dbReference type="EMBL" id="CAI9279729.1"/>
    </source>
</evidence>
<gene>
    <name evidence="10" type="ORF">LSALG_LOCUS19511</name>
</gene>
<feature type="repeat" description="WD" evidence="8">
    <location>
        <begin position="96"/>
        <end position="137"/>
    </location>
</feature>
<feature type="repeat" description="WD" evidence="8">
    <location>
        <begin position="54"/>
        <end position="95"/>
    </location>
</feature>
<name>A0AA36E1F6_LACSI</name>